<dbReference type="InterPro" id="IPR036691">
    <property type="entry name" value="Endo/exonu/phosph_ase_sf"/>
</dbReference>
<evidence type="ECO:0000313" key="3">
    <source>
        <dbReference type="EMBL" id="NNU79147.1"/>
    </source>
</evidence>
<keyword evidence="3" id="KW-0540">Nuclease</keyword>
<dbReference type="Pfam" id="PF03372">
    <property type="entry name" value="Exo_endo_phos"/>
    <property type="match status" value="1"/>
</dbReference>
<dbReference type="SUPFAM" id="SSF56219">
    <property type="entry name" value="DNase I-like"/>
    <property type="match status" value="1"/>
</dbReference>
<feature type="region of interest" description="Disordered" evidence="1">
    <location>
        <begin position="262"/>
        <end position="290"/>
    </location>
</feature>
<accession>A0A849KXB5</accession>
<evidence type="ECO:0000259" key="2">
    <source>
        <dbReference type="Pfam" id="PF03372"/>
    </source>
</evidence>
<feature type="domain" description="Endonuclease/exonuclease/phosphatase" evidence="2">
    <location>
        <begin position="5"/>
        <end position="320"/>
    </location>
</feature>
<dbReference type="GO" id="GO:0004527">
    <property type="term" value="F:exonuclease activity"/>
    <property type="evidence" value="ECO:0007669"/>
    <property type="project" value="UniProtKB-KW"/>
</dbReference>
<keyword evidence="3" id="KW-0255">Endonuclease</keyword>
<gene>
    <name evidence="3" type="ORF">HMH01_01730</name>
</gene>
<name>A0A849KXB5_9RHOB</name>
<organism evidence="3 4">
    <name type="scientific">Halovulum dunhuangense</name>
    <dbReference type="NCBI Taxonomy" id="1505036"/>
    <lineage>
        <taxon>Bacteria</taxon>
        <taxon>Pseudomonadati</taxon>
        <taxon>Pseudomonadota</taxon>
        <taxon>Alphaproteobacteria</taxon>
        <taxon>Rhodobacterales</taxon>
        <taxon>Paracoccaceae</taxon>
        <taxon>Halovulum</taxon>
    </lineage>
</organism>
<reference evidence="3 4" key="1">
    <citation type="submission" date="2020-05" db="EMBL/GenBank/DDBJ databases">
        <title>Gimesia benthica sp. nov., a novel planctomycete isolated from a deep-sea water sample of the Northwest Indian Ocean.</title>
        <authorList>
            <person name="Wang J."/>
            <person name="Ruan C."/>
            <person name="Song L."/>
            <person name="Zhu Y."/>
            <person name="Li A."/>
            <person name="Zheng X."/>
            <person name="Wang L."/>
            <person name="Lu Z."/>
            <person name="Huang Y."/>
            <person name="Du W."/>
            <person name="Zhou Y."/>
            <person name="Huang L."/>
            <person name="Dai X."/>
        </authorList>
    </citation>
    <scope>NUCLEOTIDE SEQUENCE [LARGE SCALE GENOMIC DNA]</scope>
    <source>
        <strain evidence="3 4">YYQ-30</strain>
    </source>
</reference>
<keyword evidence="3" id="KW-0269">Exonuclease</keyword>
<sequence>MRIATYNASLTRAGPGVLLKDLGRDDPQIDAVAAVIAYVRPDILLLTSMDYDAGGEALAVLADRLALAGVSYPHLFSDAVNAGWPSGLDLDGDGRVFGPGDGWGFGHFPGRAGMALLSVHPVADLHDFRLLPWQDLPNARLPRLADGSPFPSAEAQAAMRLSTTAHWDIALATPGGQLRLLASHVSPPVFDGPERANLLRNADEIRFWHLYLDGTAFPDAAGTARSLEPGPLVVLGDLNADPADGDGDRSVVAALLAHPRLQDPRPRSIGGASAADPSHRGDPSTDTAAWSRPGALRVDYVLPSADLRVTASGVFWPEPGAPLADIAARASAHRLVWVDIEWPPVPLP</sequence>
<keyword evidence="4" id="KW-1185">Reference proteome</keyword>
<proteinExistence type="predicted"/>
<comment type="caution">
    <text evidence="3">The sequence shown here is derived from an EMBL/GenBank/DDBJ whole genome shotgun (WGS) entry which is preliminary data.</text>
</comment>
<dbReference type="EMBL" id="JABFBC010000001">
    <property type="protein sequence ID" value="NNU79147.1"/>
    <property type="molecule type" value="Genomic_DNA"/>
</dbReference>
<evidence type="ECO:0000313" key="4">
    <source>
        <dbReference type="Proteomes" id="UP000572377"/>
    </source>
</evidence>
<protein>
    <submittedName>
        <fullName evidence="3">Endonuclease/exonuclease/phosphatase family protein</fullName>
    </submittedName>
</protein>
<dbReference type="GO" id="GO:0004519">
    <property type="term" value="F:endonuclease activity"/>
    <property type="evidence" value="ECO:0007669"/>
    <property type="project" value="UniProtKB-KW"/>
</dbReference>
<dbReference type="Proteomes" id="UP000572377">
    <property type="component" value="Unassembled WGS sequence"/>
</dbReference>
<keyword evidence="3" id="KW-0378">Hydrolase</keyword>
<dbReference type="Gene3D" id="3.60.10.10">
    <property type="entry name" value="Endonuclease/exonuclease/phosphatase"/>
    <property type="match status" value="1"/>
</dbReference>
<evidence type="ECO:0000256" key="1">
    <source>
        <dbReference type="SAM" id="MobiDB-lite"/>
    </source>
</evidence>
<dbReference type="InterPro" id="IPR005135">
    <property type="entry name" value="Endo/exonuclease/phosphatase"/>
</dbReference>
<dbReference type="AlphaFoldDB" id="A0A849KXB5"/>